<dbReference type="Proteomes" id="UP000323876">
    <property type="component" value="Unassembled WGS sequence"/>
</dbReference>
<name>A0A5N0E6A3_9NOCA</name>
<accession>A0A5N0E6A3</accession>
<dbReference type="EMBL" id="VXLC01000024">
    <property type="protein sequence ID" value="KAA8883949.1"/>
    <property type="molecule type" value="Genomic_DNA"/>
</dbReference>
<comment type="caution">
    <text evidence="1">The sequence shown here is derived from an EMBL/GenBank/DDBJ whole genome shotgun (WGS) entry which is preliminary data.</text>
</comment>
<keyword evidence="2" id="KW-1185">Reference proteome</keyword>
<sequence>MTAERPTDEQLRQWLYDAEYDWDVEDSDQPAPSNTFPVYYDDAYHETLAALFRELLEHRRKARRDQLVEEAVNNPDPSAAGRAAVELQILTGESYSAPMDGSTP</sequence>
<organism evidence="1 2">
    <name type="scientific">Nocardia colli</name>
    <dbReference type="NCBI Taxonomy" id="2545717"/>
    <lineage>
        <taxon>Bacteria</taxon>
        <taxon>Bacillati</taxon>
        <taxon>Actinomycetota</taxon>
        <taxon>Actinomycetes</taxon>
        <taxon>Mycobacteriales</taxon>
        <taxon>Nocardiaceae</taxon>
        <taxon>Nocardia</taxon>
    </lineage>
</organism>
<evidence type="ECO:0000313" key="2">
    <source>
        <dbReference type="Proteomes" id="UP000323876"/>
    </source>
</evidence>
<evidence type="ECO:0000313" key="1">
    <source>
        <dbReference type="EMBL" id="KAA8883949.1"/>
    </source>
</evidence>
<dbReference type="RefSeq" id="WP_150406723.1">
    <property type="nucleotide sequence ID" value="NZ_VXLC01000024.1"/>
</dbReference>
<dbReference type="AlphaFoldDB" id="A0A5N0E6A3"/>
<reference evidence="1 2" key="1">
    <citation type="submission" date="2019-09" db="EMBL/GenBank/DDBJ databases">
        <authorList>
            <person name="Wang X."/>
        </authorList>
    </citation>
    <scope>NUCLEOTIDE SEQUENCE [LARGE SCALE GENOMIC DNA]</scope>
    <source>
        <strain evidence="1 2">CICC 11023</strain>
    </source>
</reference>
<proteinExistence type="predicted"/>
<gene>
    <name evidence="1" type="ORF">F3087_36645</name>
</gene>
<protein>
    <submittedName>
        <fullName evidence="1">Uncharacterized protein</fullName>
    </submittedName>
</protein>